<name>A0A8H6HBC6_9AGAR</name>
<dbReference type="EMBL" id="JACGCI010000173">
    <property type="protein sequence ID" value="KAF6742733.1"/>
    <property type="molecule type" value="Genomic_DNA"/>
</dbReference>
<comment type="caution">
    <text evidence="1">The sequence shown here is derived from an EMBL/GenBank/DDBJ whole genome shotgun (WGS) entry which is preliminary data.</text>
</comment>
<gene>
    <name evidence="1" type="ORF">DFP72DRAFT_749344</name>
</gene>
<dbReference type="Proteomes" id="UP000521943">
    <property type="component" value="Unassembled WGS sequence"/>
</dbReference>
<dbReference type="AlphaFoldDB" id="A0A8H6HBC6"/>
<organism evidence="1 2">
    <name type="scientific">Ephemerocybe angulata</name>
    <dbReference type="NCBI Taxonomy" id="980116"/>
    <lineage>
        <taxon>Eukaryota</taxon>
        <taxon>Fungi</taxon>
        <taxon>Dikarya</taxon>
        <taxon>Basidiomycota</taxon>
        <taxon>Agaricomycotina</taxon>
        <taxon>Agaricomycetes</taxon>
        <taxon>Agaricomycetidae</taxon>
        <taxon>Agaricales</taxon>
        <taxon>Agaricineae</taxon>
        <taxon>Psathyrellaceae</taxon>
        <taxon>Ephemerocybe</taxon>
    </lineage>
</organism>
<keyword evidence="2" id="KW-1185">Reference proteome</keyword>
<sequence>APRIGLDIPGSRGRLITTLSADDTSIYLSEENDFEALEAILQSWCHVSCSEAIYGIG</sequence>
<dbReference type="OrthoDB" id="2205812at2759"/>
<evidence type="ECO:0000313" key="2">
    <source>
        <dbReference type="Proteomes" id="UP000521943"/>
    </source>
</evidence>
<protein>
    <submittedName>
        <fullName evidence="1">Uncharacterized protein</fullName>
    </submittedName>
</protein>
<feature type="non-terminal residue" evidence="1">
    <location>
        <position position="57"/>
    </location>
</feature>
<proteinExistence type="predicted"/>
<accession>A0A8H6HBC6</accession>
<reference evidence="1 2" key="1">
    <citation type="submission" date="2020-07" db="EMBL/GenBank/DDBJ databases">
        <title>Comparative genomics of pyrophilous fungi reveals a link between fire events and developmental genes.</title>
        <authorList>
            <consortium name="DOE Joint Genome Institute"/>
            <person name="Steindorff A.S."/>
            <person name="Carver A."/>
            <person name="Calhoun S."/>
            <person name="Stillman K."/>
            <person name="Liu H."/>
            <person name="Lipzen A."/>
            <person name="Pangilinan J."/>
            <person name="Labutti K."/>
            <person name="Bruns T.D."/>
            <person name="Grigoriev I.V."/>
        </authorList>
    </citation>
    <scope>NUCLEOTIDE SEQUENCE [LARGE SCALE GENOMIC DNA]</scope>
    <source>
        <strain evidence="1 2">CBS 144469</strain>
    </source>
</reference>
<feature type="non-terminal residue" evidence="1">
    <location>
        <position position="1"/>
    </location>
</feature>
<evidence type="ECO:0000313" key="1">
    <source>
        <dbReference type="EMBL" id="KAF6742733.1"/>
    </source>
</evidence>